<evidence type="ECO:0000256" key="2">
    <source>
        <dbReference type="PIRSR" id="PIRSR603782-1"/>
    </source>
</evidence>
<dbReference type="InterPro" id="IPR036249">
    <property type="entry name" value="Thioredoxin-like_sf"/>
</dbReference>
<evidence type="ECO:0000256" key="3">
    <source>
        <dbReference type="PIRSR" id="PIRSR603782-2"/>
    </source>
</evidence>
<keyword evidence="2" id="KW-0479">Metal-binding</keyword>
<dbReference type="KEGG" id="hda:BB347_17540"/>
<keyword evidence="2" id="KW-0186">Copper</keyword>
<proteinExistence type="inferred from homology"/>
<dbReference type="PROSITE" id="PS51318">
    <property type="entry name" value="TAT"/>
    <property type="match status" value="1"/>
</dbReference>
<dbReference type="Gene3D" id="3.40.30.10">
    <property type="entry name" value="Glutaredoxin"/>
    <property type="match status" value="1"/>
</dbReference>
<dbReference type="PROSITE" id="PS51257">
    <property type="entry name" value="PROKAR_LIPOPROTEIN"/>
    <property type="match status" value="1"/>
</dbReference>
<evidence type="ECO:0000256" key="1">
    <source>
        <dbReference type="ARBA" id="ARBA00010996"/>
    </source>
</evidence>
<dbReference type="CDD" id="cd02968">
    <property type="entry name" value="SCO"/>
    <property type="match status" value="1"/>
</dbReference>
<keyword evidence="3" id="KW-1015">Disulfide bond</keyword>
<feature type="binding site" evidence="2">
    <location>
        <position position="103"/>
    </location>
    <ligand>
        <name>Cu cation</name>
        <dbReference type="ChEBI" id="CHEBI:23378"/>
    </ligand>
</feature>
<dbReference type="EMBL" id="CP019329">
    <property type="protein sequence ID" value="APX98516.1"/>
    <property type="molecule type" value="Genomic_DNA"/>
</dbReference>
<reference evidence="4 5" key="1">
    <citation type="submission" date="2017-01" db="EMBL/GenBank/DDBJ databases">
        <title>Complete genome sequence of Haloterrigena daqingensis type strain (JX313T).</title>
        <authorList>
            <person name="Shuang W."/>
        </authorList>
    </citation>
    <scope>NUCLEOTIDE SEQUENCE [LARGE SCALE GENOMIC DNA]</scope>
    <source>
        <strain evidence="5">JX313</strain>
        <plasmid evidence="5">Plasmid unnamed2</plasmid>
    </source>
</reference>
<dbReference type="InterPro" id="IPR006311">
    <property type="entry name" value="TAT_signal"/>
</dbReference>
<dbReference type="AlphaFoldDB" id="A0A1P8RIN3"/>
<keyword evidence="4" id="KW-0614">Plasmid</keyword>
<feature type="binding site" evidence="2">
    <location>
        <position position="107"/>
    </location>
    <ligand>
        <name>Cu cation</name>
        <dbReference type="ChEBI" id="CHEBI:23378"/>
    </ligand>
</feature>
<dbReference type="SUPFAM" id="SSF52833">
    <property type="entry name" value="Thioredoxin-like"/>
    <property type="match status" value="1"/>
</dbReference>
<feature type="disulfide bond" description="Redox-active" evidence="3">
    <location>
        <begin position="103"/>
        <end position="107"/>
    </location>
</feature>
<dbReference type="GO" id="GO:0046872">
    <property type="term" value="F:metal ion binding"/>
    <property type="evidence" value="ECO:0007669"/>
    <property type="project" value="UniProtKB-KW"/>
</dbReference>
<geneLocation type="plasmid" evidence="4">
    <name>unnamed2</name>
</geneLocation>
<evidence type="ECO:0000313" key="4">
    <source>
        <dbReference type="EMBL" id="APX98516.1"/>
    </source>
</evidence>
<dbReference type="Pfam" id="PF02630">
    <property type="entry name" value="SCO1-SenC"/>
    <property type="match status" value="1"/>
</dbReference>
<accession>A0A1P8RIN3</accession>
<dbReference type="PANTHER" id="PTHR12151">
    <property type="entry name" value="ELECTRON TRANSPORT PROTIN SCO1/SENC FAMILY MEMBER"/>
    <property type="match status" value="1"/>
</dbReference>
<name>A0A1P8RIN3_9EURY</name>
<sequence>MASNRSDIGRRTVLRGTGAAMLTGTLAGCSDILSLGSTGANDNVVLDLPEEYDQRSEADLPYPIHGEELPAATAPAPLHDREVSTREFVGDRHVMLTGIFTRCSEVCPRLVEPLVQAQAASIKDEFADEFAFLPITFDPEYDTPEQITEYSEERGADLDIGNWWFLRPESRQRAEEVTDTFGVLSEFVPEDDREMENMAWVHNNVVILANADGYVERTYTREPPNPATALEDVETLRERW</sequence>
<feature type="binding site" evidence="2">
    <location>
        <position position="202"/>
    </location>
    <ligand>
        <name>Cu cation</name>
        <dbReference type="ChEBI" id="CHEBI:23378"/>
    </ligand>
</feature>
<gene>
    <name evidence="4" type="ORF">BB347_17540</name>
</gene>
<dbReference type="PANTHER" id="PTHR12151:SF25">
    <property type="entry name" value="LINALOOL DEHYDRATASE_ISOMERASE DOMAIN-CONTAINING PROTEIN"/>
    <property type="match status" value="1"/>
</dbReference>
<dbReference type="InterPro" id="IPR003782">
    <property type="entry name" value="SCO1/SenC"/>
</dbReference>
<evidence type="ECO:0008006" key="6">
    <source>
        <dbReference type="Google" id="ProtNLM"/>
    </source>
</evidence>
<dbReference type="Proteomes" id="UP000187321">
    <property type="component" value="Plasmid unnamed2"/>
</dbReference>
<comment type="similarity">
    <text evidence="1">Belongs to the SCO1/2 family.</text>
</comment>
<protein>
    <recommendedName>
        <fullName evidence="6">Protein SCO1/2</fullName>
    </recommendedName>
</protein>
<evidence type="ECO:0000313" key="5">
    <source>
        <dbReference type="Proteomes" id="UP000187321"/>
    </source>
</evidence>
<organism evidence="4 5">
    <name type="scientific">Natronorubrum daqingense</name>
    <dbReference type="NCBI Taxonomy" id="588898"/>
    <lineage>
        <taxon>Archaea</taxon>
        <taxon>Methanobacteriati</taxon>
        <taxon>Methanobacteriota</taxon>
        <taxon>Stenosarchaea group</taxon>
        <taxon>Halobacteria</taxon>
        <taxon>Halobacteriales</taxon>
        <taxon>Natrialbaceae</taxon>
        <taxon>Natronorubrum</taxon>
    </lineage>
</organism>